<keyword evidence="1" id="KW-0812">Transmembrane</keyword>
<feature type="transmembrane region" description="Helical" evidence="1">
    <location>
        <begin position="6"/>
        <end position="28"/>
    </location>
</feature>
<protein>
    <submittedName>
        <fullName evidence="2">Uncharacterized protein</fullName>
    </submittedName>
</protein>
<keyword evidence="1" id="KW-1133">Transmembrane helix</keyword>
<name>A0A327M4M1_9PROT</name>
<accession>A0A327M4M1</accession>
<reference evidence="3" key="1">
    <citation type="submission" date="2018-06" db="EMBL/GenBank/DDBJ databases">
        <authorList>
            <person name="Khan S.A."/>
        </authorList>
    </citation>
    <scope>NUCLEOTIDE SEQUENCE [LARGE SCALE GENOMIC DNA]</scope>
    <source>
        <strain evidence="3">DB-1506</strain>
    </source>
</reference>
<evidence type="ECO:0000313" key="3">
    <source>
        <dbReference type="Proteomes" id="UP000249065"/>
    </source>
</evidence>
<keyword evidence="1" id="KW-0472">Membrane</keyword>
<sequence length="92" mass="9623">MQALFSSGRVVDLALALMLVEAVALLALRRSRGGGLAPAELLAFLLAGAGLLLALRAALVGAAWEWVALPLVLALLAHLADLGLRWRRGSSR</sequence>
<evidence type="ECO:0000256" key="1">
    <source>
        <dbReference type="SAM" id="Phobius"/>
    </source>
</evidence>
<feature type="transmembrane region" description="Helical" evidence="1">
    <location>
        <begin position="40"/>
        <end position="60"/>
    </location>
</feature>
<comment type="caution">
    <text evidence="2">The sequence shown here is derived from an EMBL/GenBank/DDBJ whole genome shotgun (WGS) entry which is preliminary data.</text>
</comment>
<dbReference type="Proteomes" id="UP000249065">
    <property type="component" value="Unassembled WGS sequence"/>
</dbReference>
<proteinExistence type="predicted"/>
<feature type="transmembrane region" description="Helical" evidence="1">
    <location>
        <begin position="66"/>
        <end position="84"/>
    </location>
</feature>
<dbReference type="AlphaFoldDB" id="A0A327M4M1"/>
<organism evidence="2 3">
    <name type="scientific">Roseicella frigidaeris</name>
    <dbReference type="NCBI Taxonomy" id="2230885"/>
    <lineage>
        <taxon>Bacteria</taxon>
        <taxon>Pseudomonadati</taxon>
        <taxon>Pseudomonadota</taxon>
        <taxon>Alphaproteobacteria</taxon>
        <taxon>Acetobacterales</taxon>
        <taxon>Roseomonadaceae</taxon>
        <taxon>Roseicella</taxon>
    </lineage>
</organism>
<dbReference type="EMBL" id="QLIX01000015">
    <property type="protein sequence ID" value="RAI57709.1"/>
    <property type="molecule type" value="Genomic_DNA"/>
</dbReference>
<evidence type="ECO:0000313" key="2">
    <source>
        <dbReference type="EMBL" id="RAI57709.1"/>
    </source>
</evidence>
<gene>
    <name evidence="2" type="ORF">DOO78_18070</name>
</gene>
<keyword evidence="3" id="KW-1185">Reference proteome</keyword>